<dbReference type="InterPro" id="IPR000515">
    <property type="entry name" value="MetI-like"/>
</dbReference>
<comment type="similarity">
    <text evidence="7">Belongs to the binding-protein-dependent transport system permease family.</text>
</comment>
<dbReference type="EMBL" id="PVZC01000006">
    <property type="protein sequence ID" value="PRX97189.1"/>
    <property type="molecule type" value="Genomic_DNA"/>
</dbReference>
<sequence length="257" mass="27290">MNRRLVRGACGVAGFLVLAEVASRTGLVDPDHIPPVSTVLLRAVQLAADVEFLGHVGTTLTAWALGLAVAIAVAVPLGLLIGSLPWVDKATQPLVEFLRPIPSVALIPLAIMLLPDTLQMKTSVIVYASMWPILINTVYALRDVDPVAKETLRSFGFNPFAVLWRVSLPSAAPFIATGVRVAAATALVLTVSAEIIAGRGGGIGFYTMLVRSGGINTDLLLGAIVWAGVIGILINFLLVRMERRVFRWHSARAEVGA</sequence>
<protein>
    <submittedName>
        <fullName evidence="9">NitT/TauT family transport system permease protein</fullName>
    </submittedName>
</protein>
<dbReference type="CDD" id="cd06261">
    <property type="entry name" value="TM_PBP2"/>
    <property type="match status" value="1"/>
</dbReference>
<evidence type="ECO:0000256" key="6">
    <source>
        <dbReference type="ARBA" id="ARBA00023136"/>
    </source>
</evidence>
<evidence type="ECO:0000259" key="8">
    <source>
        <dbReference type="PROSITE" id="PS50928"/>
    </source>
</evidence>
<dbReference type="PROSITE" id="PS50928">
    <property type="entry name" value="ABC_TM1"/>
    <property type="match status" value="1"/>
</dbReference>
<evidence type="ECO:0000256" key="5">
    <source>
        <dbReference type="ARBA" id="ARBA00022989"/>
    </source>
</evidence>
<keyword evidence="4 7" id="KW-0812">Transmembrane</keyword>
<feature type="transmembrane region" description="Helical" evidence="7">
    <location>
        <begin position="62"/>
        <end position="85"/>
    </location>
</feature>
<comment type="caution">
    <text evidence="9">The sequence shown here is derived from an EMBL/GenBank/DDBJ whole genome shotgun (WGS) entry which is preliminary data.</text>
</comment>
<dbReference type="GO" id="GO:0055085">
    <property type="term" value="P:transmembrane transport"/>
    <property type="evidence" value="ECO:0007669"/>
    <property type="project" value="InterPro"/>
</dbReference>
<comment type="subcellular location">
    <subcellularLocation>
        <location evidence="1 7">Cell membrane</location>
        <topology evidence="1 7">Multi-pass membrane protein</topology>
    </subcellularLocation>
</comment>
<gene>
    <name evidence="9" type="ORF">CLV72_106225</name>
</gene>
<name>A0A2T0Q063_9ACTN</name>
<dbReference type="RefSeq" id="WP_106249027.1">
    <property type="nucleotide sequence ID" value="NZ_PVZC01000006.1"/>
</dbReference>
<evidence type="ECO:0000256" key="4">
    <source>
        <dbReference type="ARBA" id="ARBA00022692"/>
    </source>
</evidence>
<keyword evidence="3" id="KW-1003">Cell membrane</keyword>
<dbReference type="Proteomes" id="UP000237846">
    <property type="component" value="Unassembled WGS sequence"/>
</dbReference>
<keyword evidence="10" id="KW-1185">Reference proteome</keyword>
<accession>A0A2T0Q063</accession>
<evidence type="ECO:0000256" key="3">
    <source>
        <dbReference type="ARBA" id="ARBA00022475"/>
    </source>
</evidence>
<evidence type="ECO:0000313" key="10">
    <source>
        <dbReference type="Proteomes" id="UP000237846"/>
    </source>
</evidence>
<feature type="transmembrane region" description="Helical" evidence="7">
    <location>
        <begin position="97"/>
        <end position="118"/>
    </location>
</feature>
<feature type="transmembrane region" description="Helical" evidence="7">
    <location>
        <begin position="162"/>
        <end position="183"/>
    </location>
</feature>
<keyword evidence="5 7" id="KW-1133">Transmembrane helix</keyword>
<dbReference type="AlphaFoldDB" id="A0A2T0Q063"/>
<dbReference type="GO" id="GO:0005886">
    <property type="term" value="C:plasma membrane"/>
    <property type="evidence" value="ECO:0007669"/>
    <property type="project" value="UniProtKB-SubCell"/>
</dbReference>
<keyword evidence="6 7" id="KW-0472">Membrane</keyword>
<dbReference type="PANTHER" id="PTHR30151:SF16">
    <property type="entry name" value="ABC TRANSPORTER PERMEASE PROTEIN"/>
    <property type="match status" value="1"/>
</dbReference>
<proteinExistence type="inferred from homology"/>
<organism evidence="9 10">
    <name type="scientific">Allonocardiopsis opalescens</name>
    <dbReference type="NCBI Taxonomy" id="1144618"/>
    <lineage>
        <taxon>Bacteria</taxon>
        <taxon>Bacillati</taxon>
        <taxon>Actinomycetota</taxon>
        <taxon>Actinomycetes</taxon>
        <taxon>Streptosporangiales</taxon>
        <taxon>Allonocardiopsis</taxon>
    </lineage>
</organism>
<dbReference type="Pfam" id="PF00528">
    <property type="entry name" value="BPD_transp_1"/>
    <property type="match status" value="1"/>
</dbReference>
<dbReference type="SUPFAM" id="SSF161098">
    <property type="entry name" value="MetI-like"/>
    <property type="match status" value="1"/>
</dbReference>
<keyword evidence="2 7" id="KW-0813">Transport</keyword>
<evidence type="ECO:0000256" key="1">
    <source>
        <dbReference type="ARBA" id="ARBA00004651"/>
    </source>
</evidence>
<evidence type="ECO:0000256" key="7">
    <source>
        <dbReference type="RuleBase" id="RU363032"/>
    </source>
</evidence>
<dbReference type="PANTHER" id="PTHR30151">
    <property type="entry name" value="ALKANE SULFONATE ABC TRANSPORTER-RELATED, MEMBRANE SUBUNIT"/>
    <property type="match status" value="1"/>
</dbReference>
<dbReference type="Gene3D" id="1.10.3720.10">
    <property type="entry name" value="MetI-like"/>
    <property type="match status" value="1"/>
</dbReference>
<evidence type="ECO:0000256" key="2">
    <source>
        <dbReference type="ARBA" id="ARBA00022448"/>
    </source>
</evidence>
<dbReference type="OrthoDB" id="5458199at2"/>
<feature type="domain" description="ABC transmembrane type-1" evidence="8">
    <location>
        <begin position="56"/>
        <end position="242"/>
    </location>
</feature>
<dbReference type="InterPro" id="IPR035906">
    <property type="entry name" value="MetI-like_sf"/>
</dbReference>
<reference evidence="9 10" key="1">
    <citation type="submission" date="2018-03" db="EMBL/GenBank/DDBJ databases">
        <title>Genomic Encyclopedia of Archaeal and Bacterial Type Strains, Phase II (KMG-II): from individual species to whole genera.</title>
        <authorList>
            <person name="Goeker M."/>
        </authorList>
    </citation>
    <scope>NUCLEOTIDE SEQUENCE [LARGE SCALE GENOMIC DNA]</scope>
    <source>
        <strain evidence="9 10">DSM 45601</strain>
    </source>
</reference>
<feature type="transmembrane region" description="Helical" evidence="7">
    <location>
        <begin position="219"/>
        <end position="239"/>
    </location>
</feature>
<evidence type="ECO:0000313" key="9">
    <source>
        <dbReference type="EMBL" id="PRX97189.1"/>
    </source>
</evidence>
<feature type="transmembrane region" description="Helical" evidence="7">
    <location>
        <begin position="124"/>
        <end position="141"/>
    </location>
</feature>